<organism evidence="2 3">
    <name type="scientific">Pustulibacterium marinum</name>
    <dbReference type="NCBI Taxonomy" id="1224947"/>
    <lineage>
        <taxon>Bacteria</taxon>
        <taxon>Pseudomonadati</taxon>
        <taxon>Bacteroidota</taxon>
        <taxon>Flavobacteriia</taxon>
        <taxon>Flavobacteriales</taxon>
        <taxon>Flavobacteriaceae</taxon>
        <taxon>Pustulibacterium</taxon>
    </lineage>
</organism>
<dbReference type="STRING" id="1224947.SAMN05216480_101628"/>
<protein>
    <recommendedName>
        <fullName evidence="1">Type IX secretion system protein PorV domain-containing protein</fullName>
    </recommendedName>
</protein>
<proteinExistence type="predicted"/>
<evidence type="ECO:0000259" key="1">
    <source>
        <dbReference type="Pfam" id="PF19572"/>
    </source>
</evidence>
<reference evidence="2 3" key="1">
    <citation type="submission" date="2016-10" db="EMBL/GenBank/DDBJ databases">
        <authorList>
            <person name="de Groot N.N."/>
        </authorList>
    </citation>
    <scope>NUCLEOTIDE SEQUENCE [LARGE SCALE GENOMIC DNA]</scope>
    <source>
        <strain evidence="2 3">CGMCC 1.12333</strain>
    </source>
</reference>
<name>A0A1I7F4L2_9FLAO</name>
<dbReference type="InterPro" id="IPR045741">
    <property type="entry name" value="PorV"/>
</dbReference>
<dbReference type="Gene3D" id="2.40.160.60">
    <property type="entry name" value="Outer membrane protein transport protein (OMPP1/FadL/TodX)"/>
    <property type="match status" value="1"/>
</dbReference>
<dbReference type="EMBL" id="FPBK01000001">
    <property type="protein sequence ID" value="SFU31121.1"/>
    <property type="molecule type" value="Genomic_DNA"/>
</dbReference>
<dbReference type="AlphaFoldDB" id="A0A1I7F4L2"/>
<dbReference type="Pfam" id="PF19572">
    <property type="entry name" value="PorV"/>
    <property type="match status" value="1"/>
</dbReference>
<sequence>MSLILCAAKALAQDNPTVILPNTNDTRVITTGVPFLMIASDARAGGMGEMGVATSADAYSQQWNPAKYGFIEKQIGVGVSYTPYLSQLVNDIALMNLTVYNRISDRSAWAASIKYFSLGDIEFTEQVGNDIVSQGTQRPNEFAFDASYTLRLTDRYAMAVTGRFLSSDLKIPSEGVDAKAANSFAVDVSGYYQSEEIAYDNYDGRWRGGFAVTNIGPPIKYDQSVGDEYDSYLPTNLRLGAGFDFIFDAYSKLSLVGEVNKLLVPTPPILGTEWSYVDNDGNGEYDENVDELDENISGTNEVIYSGQDDNVSFVSGMFQSFYDAPGGLSEELKEFTWALGAEYWYADSFALRAGYFNEAESKGARKFFTLGAGFTYNVIKIDMSYLFSASKVRNPLENTLRFSLTLNFGEEYDEY</sequence>
<dbReference type="NCBIfam" id="NF033709">
    <property type="entry name" value="PorV_fam"/>
    <property type="match status" value="1"/>
</dbReference>
<feature type="domain" description="Type IX secretion system protein PorV" evidence="1">
    <location>
        <begin position="23"/>
        <end position="268"/>
    </location>
</feature>
<dbReference type="InterPro" id="IPR047799">
    <property type="entry name" value="T9SS_OM_PorV"/>
</dbReference>
<dbReference type="NCBIfam" id="NF033710">
    <property type="entry name" value="T9SS_OM_PorV"/>
    <property type="match status" value="1"/>
</dbReference>
<dbReference type="Proteomes" id="UP000199138">
    <property type="component" value="Unassembled WGS sequence"/>
</dbReference>
<evidence type="ECO:0000313" key="3">
    <source>
        <dbReference type="Proteomes" id="UP000199138"/>
    </source>
</evidence>
<evidence type="ECO:0000313" key="2">
    <source>
        <dbReference type="EMBL" id="SFU31121.1"/>
    </source>
</evidence>
<accession>A0A1I7F4L2</accession>
<gene>
    <name evidence="2" type="ORF">SAMN05216480_101628</name>
</gene>
<keyword evidence="3" id="KW-1185">Reference proteome</keyword>